<dbReference type="GO" id="GO:0016491">
    <property type="term" value="F:oxidoreductase activity"/>
    <property type="evidence" value="ECO:0007669"/>
    <property type="project" value="InterPro"/>
</dbReference>
<dbReference type="SUPFAM" id="SSF50129">
    <property type="entry name" value="GroES-like"/>
    <property type="match status" value="1"/>
</dbReference>
<dbReference type="Pfam" id="PF08240">
    <property type="entry name" value="ADH_N"/>
    <property type="match status" value="1"/>
</dbReference>
<dbReference type="Gene3D" id="3.40.50.720">
    <property type="entry name" value="NAD(P)-binding Rossmann-like Domain"/>
    <property type="match status" value="1"/>
</dbReference>
<organism evidence="2 3">
    <name type="scientific">Albimonas pacifica</name>
    <dbReference type="NCBI Taxonomy" id="1114924"/>
    <lineage>
        <taxon>Bacteria</taxon>
        <taxon>Pseudomonadati</taxon>
        <taxon>Pseudomonadota</taxon>
        <taxon>Alphaproteobacteria</taxon>
        <taxon>Rhodobacterales</taxon>
        <taxon>Paracoccaceae</taxon>
        <taxon>Albimonas</taxon>
    </lineage>
</organism>
<reference evidence="2 3" key="1">
    <citation type="submission" date="2016-10" db="EMBL/GenBank/DDBJ databases">
        <authorList>
            <person name="de Groot N.N."/>
        </authorList>
    </citation>
    <scope>NUCLEOTIDE SEQUENCE [LARGE SCALE GENOMIC DNA]</scope>
    <source>
        <strain evidence="2 3">CGMCC 1.11030</strain>
    </source>
</reference>
<dbReference type="AlphaFoldDB" id="A0A1I3MKA0"/>
<protein>
    <submittedName>
        <fullName evidence="2">NADPH2:quinone reductase</fullName>
    </submittedName>
</protein>
<proteinExistence type="predicted"/>
<accession>A0A1I3MKA0</accession>
<dbReference type="InterPro" id="IPR013149">
    <property type="entry name" value="ADH-like_C"/>
</dbReference>
<dbReference type="EMBL" id="FOQH01000011">
    <property type="protein sequence ID" value="SFI97145.1"/>
    <property type="molecule type" value="Genomic_DNA"/>
</dbReference>
<evidence type="ECO:0000313" key="3">
    <source>
        <dbReference type="Proteomes" id="UP000199377"/>
    </source>
</evidence>
<dbReference type="CDD" id="cd08241">
    <property type="entry name" value="QOR1"/>
    <property type="match status" value="1"/>
</dbReference>
<dbReference type="Gene3D" id="3.90.180.10">
    <property type="entry name" value="Medium-chain alcohol dehydrogenases, catalytic domain"/>
    <property type="match status" value="1"/>
</dbReference>
<dbReference type="RefSeq" id="WP_092864140.1">
    <property type="nucleotide sequence ID" value="NZ_FOQH01000011.1"/>
</dbReference>
<dbReference type="InterPro" id="IPR011032">
    <property type="entry name" value="GroES-like_sf"/>
</dbReference>
<feature type="domain" description="Enoyl reductase (ER)" evidence="1">
    <location>
        <begin position="8"/>
        <end position="316"/>
    </location>
</feature>
<dbReference type="InterPro" id="IPR013154">
    <property type="entry name" value="ADH-like_N"/>
</dbReference>
<dbReference type="InterPro" id="IPR036291">
    <property type="entry name" value="NAD(P)-bd_dom_sf"/>
</dbReference>
<dbReference type="InterPro" id="IPR051397">
    <property type="entry name" value="Zn-ADH-like_protein"/>
</dbReference>
<dbReference type="Pfam" id="PF00107">
    <property type="entry name" value="ADH_zinc_N"/>
    <property type="match status" value="1"/>
</dbReference>
<dbReference type="Proteomes" id="UP000199377">
    <property type="component" value="Unassembled WGS sequence"/>
</dbReference>
<dbReference type="STRING" id="1114924.SAMN05216258_111134"/>
<evidence type="ECO:0000259" key="1">
    <source>
        <dbReference type="SMART" id="SM00829"/>
    </source>
</evidence>
<dbReference type="PANTHER" id="PTHR43677:SF4">
    <property type="entry name" value="QUINONE OXIDOREDUCTASE-LIKE PROTEIN 2"/>
    <property type="match status" value="1"/>
</dbReference>
<gene>
    <name evidence="2" type="ORF">SAMN05216258_111134</name>
</gene>
<dbReference type="InterPro" id="IPR020843">
    <property type="entry name" value="ER"/>
</dbReference>
<sequence>MRAMRLHALNERLRLDEIEPPVPAPGEVRLRVEACGLNFADTLHVKGRYQEKKTLPSALGGEVCGIVDALGEGVEGLARGDRVAALVGEGLAEFTLADARLCTPAPEGMSPEAAASFQVAYGTSHVALDHLAKMRPGERLLVTGAAGGVGLTAVEIGKLMGAEVIACARGAERLEIARRAGADHLLDSETQDIREVCLGLGGLDVVYDAVGGDQWTAAFRSCRFGARLLPIGFASGEVPQIPANLLLVKNLTAIGFWVGAYKTHAPEVLSGSLAQLFAWWSEGKLTPHVSNVLPLEEAEAGLDLLRNRTATGKVVVRIG</sequence>
<dbReference type="SUPFAM" id="SSF51735">
    <property type="entry name" value="NAD(P)-binding Rossmann-fold domains"/>
    <property type="match status" value="1"/>
</dbReference>
<keyword evidence="3" id="KW-1185">Reference proteome</keyword>
<dbReference type="PANTHER" id="PTHR43677">
    <property type="entry name" value="SHORT-CHAIN DEHYDROGENASE/REDUCTASE"/>
    <property type="match status" value="1"/>
</dbReference>
<name>A0A1I3MKA0_9RHOB</name>
<evidence type="ECO:0000313" key="2">
    <source>
        <dbReference type="EMBL" id="SFI97145.1"/>
    </source>
</evidence>
<dbReference type="OrthoDB" id="4190732at2"/>
<dbReference type="SMART" id="SM00829">
    <property type="entry name" value="PKS_ER"/>
    <property type="match status" value="1"/>
</dbReference>